<evidence type="ECO:0000313" key="3">
    <source>
        <dbReference type="EMBL" id="GGB29189.1"/>
    </source>
</evidence>
<feature type="signal peptide" evidence="2">
    <location>
        <begin position="1"/>
        <end position="26"/>
    </location>
</feature>
<keyword evidence="2" id="KW-0732">Signal</keyword>
<sequence>MGAKKWTWIAASIVTVAGLVTGCSSTSGGTAISASSTTVGAQEPSEDDPNNTTSTKDMSTVTASPPAPGKTSPYLDRMINICPRFPDSAVSAAGLDPSLGRFPLDAHTSELLNTCSFNAADPTGQYPSSWSATVSITSQSIDELIHQPTARILQSNIPIGPQTAYTFRSGFADETSCTLAYGTFFGSAMYISKQADYPVDTCAKVTQVARALYPYIPTRPSELSTK</sequence>
<proteinExistence type="predicted"/>
<keyword evidence="4" id="KW-1185">Reference proteome</keyword>
<organism evidence="3 4">
    <name type="scientific">Gordonia jinhuaensis</name>
    <dbReference type="NCBI Taxonomy" id="1517702"/>
    <lineage>
        <taxon>Bacteria</taxon>
        <taxon>Bacillati</taxon>
        <taxon>Actinomycetota</taxon>
        <taxon>Actinomycetes</taxon>
        <taxon>Mycobacteriales</taxon>
        <taxon>Gordoniaceae</taxon>
        <taxon>Gordonia</taxon>
    </lineage>
</organism>
<evidence type="ECO:0000256" key="2">
    <source>
        <dbReference type="SAM" id="SignalP"/>
    </source>
</evidence>
<reference evidence="3" key="1">
    <citation type="journal article" date="2014" name="Int. J. Syst. Evol. Microbiol.">
        <title>Complete genome sequence of Corynebacterium casei LMG S-19264T (=DSM 44701T), isolated from a smear-ripened cheese.</title>
        <authorList>
            <consortium name="US DOE Joint Genome Institute (JGI-PGF)"/>
            <person name="Walter F."/>
            <person name="Albersmeier A."/>
            <person name="Kalinowski J."/>
            <person name="Ruckert C."/>
        </authorList>
    </citation>
    <scope>NUCLEOTIDE SEQUENCE</scope>
    <source>
        <strain evidence="3">CGMCC 1.12827</strain>
    </source>
</reference>
<dbReference type="Pfam" id="PF12079">
    <property type="entry name" value="DUF3558"/>
    <property type="match status" value="1"/>
</dbReference>
<dbReference type="EMBL" id="BMGC01000009">
    <property type="protein sequence ID" value="GGB29189.1"/>
    <property type="molecule type" value="Genomic_DNA"/>
</dbReference>
<feature type="compositionally biased region" description="Polar residues" evidence="1">
    <location>
        <begin position="50"/>
        <end position="63"/>
    </location>
</feature>
<evidence type="ECO:0000313" key="4">
    <source>
        <dbReference type="Proteomes" id="UP000621454"/>
    </source>
</evidence>
<dbReference type="Proteomes" id="UP000621454">
    <property type="component" value="Unassembled WGS sequence"/>
</dbReference>
<gene>
    <name evidence="3" type="ORF">GCM10011489_16630</name>
</gene>
<comment type="caution">
    <text evidence="3">The sequence shown here is derived from an EMBL/GenBank/DDBJ whole genome shotgun (WGS) entry which is preliminary data.</text>
</comment>
<dbReference type="InterPro" id="IPR024520">
    <property type="entry name" value="DUF3558"/>
</dbReference>
<accession>A0A916T364</accession>
<name>A0A916T364_9ACTN</name>
<dbReference type="PROSITE" id="PS51257">
    <property type="entry name" value="PROKAR_LIPOPROTEIN"/>
    <property type="match status" value="1"/>
</dbReference>
<feature type="region of interest" description="Disordered" evidence="1">
    <location>
        <begin position="31"/>
        <end position="72"/>
    </location>
</feature>
<dbReference type="AlphaFoldDB" id="A0A916T364"/>
<evidence type="ECO:0000256" key="1">
    <source>
        <dbReference type="SAM" id="MobiDB-lite"/>
    </source>
</evidence>
<reference evidence="3" key="2">
    <citation type="submission" date="2020-09" db="EMBL/GenBank/DDBJ databases">
        <authorList>
            <person name="Sun Q."/>
            <person name="Zhou Y."/>
        </authorList>
    </citation>
    <scope>NUCLEOTIDE SEQUENCE</scope>
    <source>
        <strain evidence="3">CGMCC 1.12827</strain>
    </source>
</reference>
<feature type="compositionally biased region" description="Low complexity" evidence="1">
    <location>
        <begin position="31"/>
        <end position="41"/>
    </location>
</feature>
<protein>
    <recommendedName>
        <fullName evidence="5">DUF3558 domain-containing protein</fullName>
    </recommendedName>
</protein>
<evidence type="ECO:0008006" key="5">
    <source>
        <dbReference type="Google" id="ProtNLM"/>
    </source>
</evidence>
<dbReference type="RefSeq" id="WP_229742324.1">
    <property type="nucleotide sequence ID" value="NZ_BMGC01000009.1"/>
</dbReference>
<feature type="chain" id="PRO_5039654909" description="DUF3558 domain-containing protein" evidence="2">
    <location>
        <begin position="27"/>
        <end position="226"/>
    </location>
</feature>